<protein>
    <submittedName>
        <fullName evidence="2">Uncharacterized protein</fullName>
    </submittedName>
</protein>
<feature type="region of interest" description="Disordered" evidence="1">
    <location>
        <begin position="1"/>
        <end position="49"/>
    </location>
</feature>
<evidence type="ECO:0000313" key="3">
    <source>
        <dbReference type="Proteomes" id="UP000799537"/>
    </source>
</evidence>
<evidence type="ECO:0000256" key="1">
    <source>
        <dbReference type="SAM" id="MobiDB-lite"/>
    </source>
</evidence>
<keyword evidence="3" id="KW-1185">Reference proteome</keyword>
<dbReference type="AlphaFoldDB" id="A0A6A6C6X5"/>
<dbReference type="EMBL" id="ML993616">
    <property type="protein sequence ID" value="KAF2161950.1"/>
    <property type="molecule type" value="Genomic_DNA"/>
</dbReference>
<name>A0A6A6C6X5_ZASCE</name>
<reference evidence="2" key="1">
    <citation type="journal article" date="2020" name="Stud. Mycol.">
        <title>101 Dothideomycetes genomes: a test case for predicting lifestyles and emergence of pathogens.</title>
        <authorList>
            <person name="Haridas S."/>
            <person name="Albert R."/>
            <person name="Binder M."/>
            <person name="Bloem J."/>
            <person name="Labutti K."/>
            <person name="Salamov A."/>
            <person name="Andreopoulos B."/>
            <person name="Baker S."/>
            <person name="Barry K."/>
            <person name="Bills G."/>
            <person name="Bluhm B."/>
            <person name="Cannon C."/>
            <person name="Castanera R."/>
            <person name="Culley D."/>
            <person name="Daum C."/>
            <person name="Ezra D."/>
            <person name="Gonzalez J."/>
            <person name="Henrissat B."/>
            <person name="Kuo A."/>
            <person name="Liang C."/>
            <person name="Lipzen A."/>
            <person name="Lutzoni F."/>
            <person name="Magnuson J."/>
            <person name="Mondo S."/>
            <person name="Nolan M."/>
            <person name="Ohm R."/>
            <person name="Pangilinan J."/>
            <person name="Park H.-J."/>
            <person name="Ramirez L."/>
            <person name="Alfaro M."/>
            <person name="Sun H."/>
            <person name="Tritt A."/>
            <person name="Yoshinaga Y."/>
            <person name="Zwiers L.-H."/>
            <person name="Turgeon B."/>
            <person name="Goodwin S."/>
            <person name="Spatafora J."/>
            <person name="Crous P."/>
            <person name="Grigoriev I."/>
        </authorList>
    </citation>
    <scope>NUCLEOTIDE SEQUENCE</scope>
    <source>
        <strain evidence="2">ATCC 36951</strain>
    </source>
</reference>
<dbReference type="OrthoDB" id="4469945at2759"/>
<sequence length="148" mass="16639">MPLQDMLESPETPSPVLAKEEEHPCTECGKQRSRRGSVASSPRHANAGRTYFPCTNSRCRKGSARLMQRDFVTWDAHGENPKCDCGLPSRQGRLGLDDPKPGYGFWECAFGSCKYRSRDRKGRSIENGEVSADQVQPFIPWLVYSDVK</sequence>
<organism evidence="2 3">
    <name type="scientific">Zasmidium cellare ATCC 36951</name>
    <dbReference type="NCBI Taxonomy" id="1080233"/>
    <lineage>
        <taxon>Eukaryota</taxon>
        <taxon>Fungi</taxon>
        <taxon>Dikarya</taxon>
        <taxon>Ascomycota</taxon>
        <taxon>Pezizomycotina</taxon>
        <taxon>Dothideomycetes</taxon>
        <taxon>Dothideomycetidae</taxon>
        <taxon>Mycosphaerellales</taxon>
        <taxon>Mycosphaerellaceae</taxon>
        <taxon>Zasmidium</taxon>
    </lineage>
</organism>
<dbReference type="Proteomes" id="UP000799537">
    <property type="component" value="Unassembled WGS sequence"/>
</dbReference>
<gene>
    <name evidence="2" type="ORF">M409DRAFT_58721</name>
</gene>
<dbReference type="RefSeq" id="XP_033662839.1">
    <property type="nucleotide sequence ID" value="XM_033813985.1"/>
</dbReference>
<dbReference type="GeneID" id="54567257"/>
<accession>A0A6A6C6X5</accession>
<proteinExistence type="predicted"/>
<evidence type="ECO:0000313" key="2">
    <source>
        <dbReference type="EMBL" id="KAF2161950.1"/>
    </source>
</evidence>